<gene>
    <name evidence="5" type="ORF">DA73_0233645</name>
    <name evidence="4" type="ORF">DA73_0400005270</name>
</gene>
<sequence length="307" mass="34176">MFFFELVDKKIKEYIKTKQCIEDEEIYCQAVLEVFNNLMETSCLDINEKDEDGKTILMCLVEVGNIDYVKLLVEAGADVNAVDGGYDFALQIATRMAWQEAFDYLAPLTSPELREISEKSLPKWFIYHQKKNNYAVEAFVDDAFFGNINVVSNAISQGIDVNAISSNGEAALHKAIRNNQLSVVRILLEAGANPNLKEESIQGYTPLMIALNSAKISHEIFQALLEAGADINSSSSQGETVLMLAVFKLNTKAVRQLLELGADFNAKDENNFTALAVAEELSKQGFWDDTKLSEIIQLLESYGAMEN</sequence>
<keyword evidence="2 3" id="KW-0040">ANK repeat</keyword>
<reference evidence="5" key="1">
    <citation type="journal article" date="2015" name="Genome Announc.">
        <title>Draft Genome Sequence of Tolypothrix boutellei Strain VB521301.</title>
        <authorList>
            <person name="Chandrababunaidu M.M."/>
            <person name="Singh D."/>
            <person name="Sen D."/>
            <person name="Bhan S."/>
            <person name="Das S."/>
            <person name="Gupta A."/>
            <person name="Adhikary S.P."/>
            <person name="Tripathy S."/>
        </authorList>
    </citation>
    <scope>NUCLEOTIDE SEQUENCE</scope>
    <source>
        <strain evidence="5">VB521301</strain>
    </source>
</reference>
<dbReference type="PROSITE" id="PS50088">
    <property type="entry name" value="ANK_REPEAT"/>
    <property type="match status" value="4"/>
</dbReference>
<evidence type="ECO:0000256" key="2">
    <source>
        <dbReference type="ARBA" id="ARBA00023043"/>
    </source>
</evidence>
<protein>
    <submittedName>
        <fullName evidence="4">Ankyrin repeat domain-containing protein</fullName>
    </submittedName>
</protein>
<dbReference type="PANTHER" id="PTHR24124:SF14">
    <property type="entry name" value="CHROMOSOME UNDETERMINED SCAFFOLD_25, WHOLE GENOME SHOTGUN SEQUENCE"/>
    <property type="match status" value="1"/>
</dbReference>
<dbReference type="SMART" id="SM00248">
    <property type="entry name" value="ANK"/>
    <property type="match status" value="5"/>
</dbReference>
<dbReference type="Gene3D" id="1.25.40.20">
    <property type="entry name" value="Ankyrin repeat-containing domain"/>
    <property type="match status" value="2"/>
</dbReference>
<dbReference type="PROSITE" id="PS50297">
    <property type="entry name" value="ANK_REP_REGION"/>
    <property type="match status" value="4"/>
</dbReference>
<dbReference type="OrthoDB" id="517842at2"/>
<reference evidence="4" key="2">
    <citation type="submission" date="2019-11" db="EMBL/GenBank/DDBJ databases">
        <title>Improved Assembly of Tolypothrix boutellei genome.</title>
        <authorList>
            <person name="Sarangi A.N."/>
            <person name="Mukherjee M."/>
            <person name="Ghosh S."/>
            <person name="Singh D."/>
            <person name="Das A."/>
            <person name="Kant S."/>
            <person name="Prusty A."/>
            <person name="Tripathy S."/>
        </authorList>
    </citation>
    <scope>NUCLEOTIDE SEQUENCE</scope>
    <source>
        <strain evidence="4">VB521301</strain>
    </source>
</reference>
<dbReference type="AlphaFoldDB" id="A0A0C1N3W8"/>
<dbReference type="InterPro" id="IPR002110">
    <property type="entry name" value="Ankyrin_rpt"/>
</dbReference>
<evidence type="ECO:0000313" key="6">
    <source>
        <dbReference type="Proteomes" id="UP000029738"/>
    </source>
</evidence>
<evidence type="ECO:0000256" key="1">
    <source>
        <dbReference type="ARBA" id="ARBA00022737"/>
    </source>
</evidence>
<dbReference type="Proteomes" id="UP000029738">
    <property type="component" value="Unassembled WGS sequence"/>
</dbReference>
<feature type="repeat" description="ANK" evidence="3">
    <location>
        <begin position="52"/>
        <end position="84"/>
    </location>
</feature>
<evidence type="ECO:0000313" key="4">
    <source>
        <dbReference type="EMBL" id="KAF3884934.1"/>
    </source>
</evidence>
<evidence type="ECO:0000313" key="5">
    <source>
        <dbReference type="EMBL" id="KIE09317.1"/>
    </source>
</evidence>
<proteinExistence type="predicted"/>
<evidence type="ECO:0000256" key="3">
    <source>
        <dbReference type="PROSITE-ProRule" id="PRU00023"/>
    </source>
</evidence>
<dbReference type="EMBL" id="JHEG04000001">
    <property type="protein sequence ID" value="KAF3884934.1"/>
    <property type="molecule type" value="Genomic_DNA"/>
</dbReference>
<dbReference type="SUPFAM" id="SSF48403">
    <property type="entry name" value="Ankyrin repeat"/>
    <property type="match status" value="1"/>
</dbReference>
<dbReference type="STRING" id="1479485.DA73_0233645"/>
<organism evidence="5">
    <name type="scientific">Tolypothrix bouteillei VB521301</name>
    <dbReference type="NCBI Taxonomy" id="1479485"/>
    <lineage>
        <taxon>Bacteria</taxon>
        <taxon>Bacillati</taxon>
        <taxon>Cyanobacteriota</taxon>
        <taxon>Cyanophyceae</taxon>
        <taxon>Nostocales</taxon>
        <taxon>Tolypothrichaceae</taxon>
        <taxon>Tolypothrix</taxon>
    </lineage>
</organism>
<dbReference type="InterPro" id="IPR036770">
    <property type="entry name" value="Ankyrin_rpt-contain_sf"/>
</dbReference>
<dbReference type="Pfam" id="PF00023">
    <property type="entry name" value="Ank"/>
    <property type="match status" value="1"/>
</dbReference>
<dbReference type="Pfam" id="PF12796">
    <property type="entry name" value="Ank_2"/>
    <property type="match status" value="2"/>
</dbReference>
<accession>A0A0C1N3W8</accession>
<feature type="repeat" description="ANK" evidence="3">
    <location>
        <begin position="202"/>
        <end position="236"/>
    </location>
</feature>
<keyword evidence="1" id="KW-0677">Repeat</keyword>
<feature type="repeat" description="ANK" evidence="3">
    <location>
        <begin position="237"/>
        <end position="269"/>
    </location>
</feature>
<dbReference type="RefSeq" id="WP_038089042.1">
    <property type="nucleotide sequence ID" value="NZ_JHEG04000001.1"/>
</dbReference>
<dbReference type="EMBL" id="JHEG02000058">
    <property type="protein sequence ID" value="KIE09317.1"/>
    <property type="molecule type" value="Genomic_DNA"/>
</dbReference>
<comment type="caution">
    <text evidence="5">The sequence shown here is derived from an EMBL/GenBank/DDBJ whole genome shotgun (WGS) entry which is preliminary data.</text>
</comment>
<dbReference type="GO" id="GO:0010468">
    <property type="term" value="P:regulation of gene expression"/>
    <property type="evidence" value="ECO:0007669"/>
    <property type="project" value="TreeGrafter"/>
</dbReference>
<feature type="repeat" description="ANK" evidence="3">
    <location>
        <begin position="167"/>
        <end position="199"/>
    </location>
</feature>
<keyword evidence="6" id="KW-1185">Reference proteome</keyword>
<name>A0A0C1N3W8_9CYAN</name>
<dbReference type="PANTHER" id="PTHR24124">
    <property type="entry name" value="ANKYRIN REPEAT FAMILY A"/>
    <property type="match status" value="1"/>
</dbReference>